<evidence type="ECO:0000256" key="2">
    <source>
        <dbReference type="ARBA" id="ARBA00022692"/>
    </source>
</evidence>
<dbReference type="InterPro" id="IPR020846">
    <property type="entry name" value="MFS_dom"/>
</dbReference>
<evidence type="ECO:0000259" key="6">
    <source>
        <dbReference type="PROSITE" id="PS50850"/>
    </source>
</evidence>
<comment type="subcellular location">
    <subcellularLocation>
        <location evidence="1">Cell membrane</location>
        <topology evidence="1">Multi-pass membrane protein</topology>
    </subcellularLocation>
</comment>
<evidence type="ECO:0000256" key="4">
    <source>
        <dbReference type="ARBA" id="ARBA00023136"/>
    </source>
</evidence>
<feature type="transmembrane region" description="Helical" evidence="5">
    <location>
        <begin position="301"/>
        <end position="321"/>
    </location>
</feature>
<feature type="transmembrane region" description="Helical" evidence="5">
    <location>
        <begin position="333"/>
        <end position="352"/>
    </location>
</feature>
<feature type="transmembrane region" description="Helical" evidence="5">
    <location>
        <begin position="275"/>
        <end position="295"/>
    </location>
</feature>
<keyword evidence="3 5" id="KW-1133">Transmembrane helix</keyword>
<evidence type="ECO:0000256" key="3">
    <source>
        <dbReference type="ARBA" id="ARBA00022989"/>
    </source>
</evidence>
<dbReference type="Gene3D" id="1.20.1250.20">
    <property type="entry name" value="MFS general substrate transporter like domains"/>
    <property type="match status" value="1"/>
</dbReference>
<protein>
    <submittedName>
        <fullName evidence="7">MFS transporter</fullName>
    </submittedName>
</protein>
<feature type="transmembrane region" description="Helical" evidence="5">
    <location>
        <begin position="75"/>
        <end position="94"/>
    </location>
</feature>
<dbReference type="PROSITE" id="PS50850">
    <property type="entry name" value="MFS"/>
    <property type="match status" value="1"/>
</dbReference>
<dbReference type="InterPro" id="IPR036259">
    <property type="entry name" value="MFS_trans_sf"/>
</dbReference>
<name>A0ABP7VRQ8_9ACTN</name>
<evidence type="ECO:0000313" key="7">
    <source>
        <dbReference type="EMBL" id="GAA4073123.1"/>
    </source>
</evidence>
<dbReference type="Pfam" id="PF07690">
    <property type="entry name" value="MFS_1"/>
    <property type="match status" value="1"/>
</dbReference>
<dbReference type="PANTHER" id="PTHR23542:SF1">
    <property type="entry name" value="MAJOR FACILITATOR SUPERFAMILY (MFS) PROFILE DOMAIN-CONTAINING PROTEIN"/>
    <property type="match status" value="1"/>
</dbReference>
<gene>
    <name evidence="7" type="ORF">GCM10022233_58050</name>
</gene>
<proteinExistence type="predicted"/>
<dbReference type="Proteomes" id="UP001499984">
    <property type="component" value="Unassembled WGS sequence"/>
</dbReference>
<accession>A0ABP7VRQ8</accession>
<dbReference type="EMBL" id="BAAAZY010000014">
    <property type="protein sequence ID" value="GAA4073123.1"/>
    <property type="molecule type" value="Genomic_DNA"/>
</dbReference>
<keyword evidence="2 5" id="KW-0812">Transmembrane</keyword>
<evidence type="ECO:0000256" key="5">
    <source>
        <dbReference type="SAM" id="Phobius"/>
    </source>
</evidence>
<sequence>MSYRSLLRVAGVGFFPLGFLARLPYASSALSTLILLQSSTHSYAFAGLASAAQSTAIAVGGPVVGALADRHGHRTVGALAALANFAAWAVLLAASQGTRASMLVAATLVGLTQPQVGPLVRVHWSRLLRPHGERRLLSAALSYEAAADEVSFVAGPAVVGLLASAGPLAPAVLIMALIATTTLPFALLHAHRDLPRQPSAEHRKPSLPRRPLAVMFLAMVAMGAVFGAVQTAVTVYADTLGEPGAAGLVYAEFGIGSALTGAACVWLPQRFTLRARYLTFAAVLFAGMVVLFAGAQTVSMPAAVAVAGCTVAPYMISLYALTERLAPARRAAVAMTIMCAGGPLGAAAGQALGGSLAETHGTRGALLVAVAVAGGALLLALSAVVADRGRGVWIADTVPVGEQGAPEPEVPARARPEG</sequence>
<dbReference type="InterPro" id="IPR011701">
    <property type="entry name" value="MFS"/>
</dbReference>
<keyword evidence="4 5" id="KW-0472">Membrane</keyword>
<comment type="caution">
    <text evidence="7">The sequence shown here is derived from an EMBL/GenBank/DDBJ whole genome shotgun (WGS) entry which is preliminary data.</text>
</comment>
<dbReference type="RefSeq" id="WP_345016868.1">
    <property type="nucleotide sequence ID" value="NZ_BAAAZY010000014.1"/>
</dbReference>
<feature type="transmembrane region" description="Helical" evidence="5">
    <location>
        <begin position="364"/>
        <end position="386"/>
    </location>
</feature>
<feature type="transmembrane region" description="Helical" evidence="5">
    <location>
        <begin position="44"/>
        <end position="68"/>
    </location>
</feature>
<feature type="transmembrane region" description="Helical" evidence="5">
    <location>
        <begin position="212"/>
        <end position="236"/>
    </location>
</feature>
<feature type="domain" description="Major facilitator superfamily (MFS) profile" evidence="6">
    <location>
        <begin position="211"/>
        <end position="418"/>
    </location>
</feature>
<dbReference type="PANTHER" id="PTHR23542">
    <property type="match status" value="1"/>
</dbReference>
<keyword evidence="8" id="KW-1185">Reference proteome</keyword>
<evidence type="ECO:0000256" key="1">
    <source>
        <dbReference type="ARBA" id="ARBA00004651"/>
    </source>
</evidence>
<feature type="transmembrane region" description="Helical" evidence="5">
    <location>
        <begin position="248"/>
        <end position="268"/>
    </location>
</feature>
<feature type="transmembrane region" description="Helical" evidence="5">
    <location>
        <begin position="168"/>
        <end position="191"/>
    </location>
</feature>
<dbReference type="SUPFAM" id="SSF103473">
    <property type="entry name" value="MFS general substrate transporter"/>
    <property type="match status" value="1"/>
</dbReference>
<organism evidence="7 8">
    <name type="scientific">Streptomyces shaanxiensis</name>
    <dbReference type="NCBI Taxonomy" id="653357"/>
    <lineage>
        <taxon>Bacteria</taxon>
        <taxon>Bacillati</taxon>
        <taxon>Actinomycetota</taxon>
        <taxon>Actinomycetes</taxon>
        <taxon>Kitasatosporales</taxon>
        <taxon>Streptomycetaceae</taxon>
        <taxon>Streptomyces</taxon>
    </lineage>
</organism>
<reference evidence="8" key="1">
    <citation type="journal article" date="2019" name="Int. J. Syst. Evol. Microbiol.">
        <title>The Global Catalogue of Microorganisms (GCM) 10K type strain sequencing project: providing services to taxonomists for standard genome sequencing and annotation.</title>
        <authorList>
            <consortium name="The Broad Institute Genomics Platform"/>
            <consortium name="The Broad Institute Genome Sequencing Center for Infectious Disease"/>
            <person name="Wu L."/>
            <person name="Ma J."/>
        </authorList>
    </citation>
    <scope>NUCLEOTIDE SEQUENCE [LARGE SCALE GENOMIC DNA]</scope>
    <source>
        <strain evidence="8">JCM 16925</strain>
    </source>
</reference>
<evidence type="ECO:0000313" key="8">
    <source>
        <dbReference type="Proteomes" id="UP001499984"/>
    </source>
</evidence>